<evidence type="ECO:0000259" key="1">
    <source>
        <dbReference type="Pfam" id="PF01872"/>
    </source>
</evidence>
<keyword evidence="3" id="KW-1185">Reference proteome</keyword>
<proteinExistence type="predicted"/>
<feature type="domain" description="Bacterial bifunctional deaminase-reductase C-terminal" evidence="1">
    <location>
        <begin position="8"/>
        <end position="166"/>
    </location>
</feature>
<dbReference type="EMBL" id="BAAAMY010000005">
    <property type="protein sequence ID" value="GAA1920907.1"/>
    <property type="molecule type" value="Genomic_DNA"/>
</dbReference>
<dbReference type="InterPro" id="IPR050765">
    <property type="entry name" value="Riboflavin_Biosynth_HTPR"/>
</dbReference>
<gene>
    <name evidence="2" type="ORF">GCM10009737_23060</name>
</gene>
<evidence type="ECO:0000313" key="3">
    <source>
        <dbReference type="Proteomes" id="UP001501612"/>
    </source>
</evidence>
<accession>A0ABP5AS01</accession>
<dbReference type="Pfam" id="PF01872">
    <property type="entry name" value="RibD_C"/>
    <property type="match status" value="1"/>
</dbReference>
<organism evidence="2 3">
    <name type="scientific">Nocardioides lentus</name>
    <dbReference type="NCBI Taxonomy" id="338077"/>
    <lineage>
        <taxon>Bacteria</taxon>
        <taxon>Bacillati</taxon>
        <taxon>Actinomycetota</taxon>
        <taxon>Actinomycetes</taxon>
        <taxon>Propionibacteriales</taxon>
        <taxon>Nocardioidaceae</taxon>
        <taxon>Nocardioides</taxon>
    </lineage>
</organism>
<protein>
    <submittedName>
        <fullName evidence="2">Dihydrofolate reductase family protein</fullName>
    </submittedName>
</protein>
<dbReference type="InterPro" id="IPR024072">
    <property type="entry name" value="DHFR-like_dom_sf"/>
</dbReference>
<sequence length="190" mass="20054">MTVRTTYYTAASLDGFVADPQDSLAWLFAQHHENPADASLTYDALLARTGAVLMGATTYLWIRGHVVDSGEGWPYDLPTWVMTHHERAGVDGADVRFASGDVAAVHADVVASAAGRDVWVVGGGDLAGQLADAGLLDDVVVSLAPVVLGAGRPLLPRRLQLRLAEHGTAGDLLTARYDVVGPRPGVDWTA</sequence>
<dbReference type="RefSeq" id="WP_344007296.1">
    <property type="nucleotide sequence ID" value="NZ_BAAAMY010000005.1"/>
</dbReference>
<dbReference type="Gene3D" id="3.40.430.10">
    <property type="entry name" value="Dihydrofolate Reductase, subunit A"/>
    <property type="match status" value="1"/>
</dbReference>
<dbReference type="InterPro" id="IPR002734">
    <property type="entry name" value="RibDG_C"/>
</dbReference>
<reference evidence="3" key="1">
    <citation type="journal article" date="2019" name="Int. J. Syst. Evol. Microbiol.">
        <title>The Global Catalogue of Microorganisms (GCM) 10K type strain sequencing project: providing services to taxonomists for standard genome sequencing and annotation.</title>
        <authorList>
            <consortium name="The Broad Institute Genomics Platform"/>
            <consortium name="The Broad Institute Genome Sequencing Center for Infectious Disease"/>
            <person name="Wu L."/>
            <person name="Ma J."/>
        </authorList>
    </citation>
    <scope>NUCLEOTIDE SEQUENCE [LARGE SCALE GENOMIC DNA]</scope>
    <source>
        <strain evidence="3">JCM 14046</strain>
    </source>
</reference>
<dbReference type="PANTHER" id="PTHR38011">
    <property type="entry name" value="DIHYDROFOLATE REDUCTASE FAMILY PROTEIN (AFU_ORTHOLOGUE AFUA_8G06820)"/>
    <property type="match status" value="1"/>
</dbReference>
<evidence type="ECO:0000313" key="2">
    <source>
        <dbReference type="EMBL" id="GAA1920907.1"/>
    </source>
</evidence>
<comment type="caution">
    <text evidence="2">The sequence shown here is derived from an EMBL/GenBank/DDBJ whole genome shotgun (WGS) entry which is preliminary data.</text>
</comment>
<dbReference type="PANTHER" id="PTHR38011:SF11">
    <property type="entry name" value="2,5-DIAMINO-6-RIBOSYLAMINO-4(3H)-PYRIMIDINONE 5'-PHOSPHATE REDUCTASE"/>
    <property type="match status" value="1"/>
</dbReference>
<dbReference type="SUPFAM" id="SSF53597">
    <property type="entry name" value="Dihydrofolate reductase-like"/>
    <property type="match status" value="1"/>
</dbReference>
<name>A0ABP5AS01_9ACTN</name>
<dbReference type="Proteomes" id="UP001501612">
    <property type="component" value="Unassembled WGS sequence"/>
</dbReference>